<dbReference type="Proteomes" id="UP000254575">
    <property type="component" value="Unassembled WGS sequence"/>
</dbReference>
<sequence>MRLAGVEAIVAEGLERIHRTNLVDMGVLPLQFVGGENRHTLKSDGIYGVKGEISPHCGELTLTRTNGAIDEVPVTCRLDSDAEVKTYKAGGVLQQFAGEFLVDR</sequence>
<dbReference type="GO" id="GO:0003994">
    <property type="term" value="F:aconitate hydratase activity"/>
    <property type="evidence" value="ECO:0007669"/>
    <property type="project" value="UniProtKB-EC"/>
</dbReference>
<dbReference type="AlphaFoldDB" id="A0A380MYY1"/>
<dbReference type="InterPro" id="IPR006249">
    <property type="entry name" value="Aconitase/IRP2"/>
</dbReference>
<dbReference type="SUPFAM" id="SSF52016">
    <property type="entry name" value="LeuD/IlvD-like"/>
    <property type="match status" value="1"/>
</dbReference>
<dbReference type="EC" id="4.2.1.3" evidence="2"/>
<name>A0A380MYY1_9GAMM</name>
<organism evidence="2 3">
    <name type="scientific">Suttonella indologenes</name>
    <dbReference type="NCBI Taxonomy" id="13276"/>
    <lineage>
        <taxon>Bacteria</taxon>
        <taxon>Pseudomonadati</taxon>
        <taxon>Pseudomonadota</taxon>
        <taxon>Gammaproteobacteria</taxon>
        <taxon>Cardiobacteriales</taxon>
        <taxon>Cardiobacteriaceae</taxon>
        <taxon>Suttonella</taxon>
    </lineage>
</organism>
<evidence type="ECO:0000259" key="1">
    <source>
        <dbReference type="Pfam" id="PF00694"/>
    </source>
</evidence>
<keyword evidence="2" id="KW-0456">Lyase</keyword>
<dbReference type="Gene3D" id="3.20.19.10">
    <property type="entry name" value="Aconitase, domain 4"/>
    <property type="match status" value="1"/>
</dbReference>
<accession>A0A380MYY1</accession>
<reference evidence="2 3" key="1">
    <citation type="submission" date="2018-06" db="EMBL/GenBank/DDBJ databases">
        <authorList>
            <consortium name="Pathogen Informatics"/>
            <person name="Doyle S."/>
        </authorList>
    </citation>
    <scope>NUCLEOTIDE SEQUENCE [LARGE SCALE GENOMIC DNA]</scope>
    <source>
        <strain evidence="2 3">NCTC10717</strain>
    </source>
</reference>
<dbReference type="PANTHER" id="PTHR11670">
    <property type="entry name" value="ACONITASE/IRON-RESPONSIVE ELEMENT FAMILY MEMBER"/>
    <property type="match status" value="1"/>
</dbReference>
<dbReference type="InterPro" id="IPR000573">
    <property type="entry name" value="AconitaseA/IPMdHydase_ssu_swvl"/>
</dbReference>
<dbReference type="Pfam" id="PF00694">
    <property type="entry name" value="Aconitase_C"/>
    <property type="match status" value="1"/>
</dbReference>
<protein>
    <submittedName>
        <fullName evidence="2">Aconitate hydratase</fullName>
        <ecNumber evidence="2">4.2.1.3</ecNumber>
    </submittedName>
</protein>
<feature type="domain" description="Aconitase A/isopropylmalate dehydratase small subunit swivel" evidence="1">
    <location>
        <begin position="2"/>
        <end position="32"/>
    </location>
</feature>
<evidence type="ECO:0000313" key="3">
    <source>
        <dbReference type="Proteomes" id="UP000254575"/>
    </source>
</evidence>
<keyword evidence="3" id="KW-1185">Reference proteome</keyword>
<evidence type="ECO:0000313" key="2">
    <source>
        <dbReference type="EMBL" id="SUO97759.1"/>
    </source>
</evidence>
<proteinExistence type="predicted"/>
<gene>
    <name evidence="2" type="primary">acn</name>
    <name evidence="2" type="ORF">NCTC10717_01606</name>
</gene>
<dbReference type="InterPro" id="IPR015928">
    <property type="entry name" value="Aconitase/3IPM_dehydase_swvl"/>
</dbReference>
<dbReference type="EMBL" id="UHIA01000004">
    <property type="protein sequence ID" value="SUO97759.1"/>
    <property type="molecule type" value="Genomic_DNA"/>
</dbReference>